<proteinExistence type="predicted"/>
<dbReference type="GO" id="GO:0004022">
    <property type="term" value="F:alcohol dehydrogenase (NAD+) activity"/>
    <property type="evidence" value="ECO:0007669"/>
    <property type="project" value="TreeGrafter"/>
</dbReference>
<evidence type="ECO:0000259" key="3">
    <source>
        <dbReference type="Pfam" id="PF25137"/>
    </source>
</evidence>
<keyword evidence="5" id="KW-1185">Reference proteome</keyword>
<gene>
    <name evidence="4" type="ORF">CPZ25_017555</name>
</gene>
<feature type="domain" description="Alcohol dehydrogenase iron-type/glycerol dehydrogenase GldA" evidence="2">
    <location>
        <begin position="10"/>
        <end position="174"/>
    </location>
</feature>
<dbReference type="Pfam" id="PF00465">
    <property type="entry name" value="Fe-ADH"/>
    <property type="match status" value="1"/>
</dbReference>
<dbReference type="InterPro" id="IPR034802">
    <property type="entry name" value="NADPH_BDH"/>
</dbReference>
<dbReference type="GO" id="GO:0046872">
    <property type="term" value="F:metal ion binding"/>
    <property type="evidence" value="ECO:0007669"/>
    <property type="project" value="InterPro"/>
</dbReference>
<dbReference type="PANTHER" id="PTHR11496">
    <property type="entry name" value="ALCOHOL DEHYDROGENASE"/>
    <property type="match status" value="1"/>
</dbReference>
<dbReference type="KEGG" id="emt:CPZ25_017555"/>
<dbReference type="Gene3D" id="3.40.50.1970">
    <property type="match status" value="1"/>
</dbReference>
<feature type="domain" description="Fe-containing alcohol dehydrogenase-like C-terminal" evidence="3">
    <location>
        <begin position="187"/>
        <end position="373"/>
    </location>
</feature>
<name>A0A4P9CBM2_EUBML</name>
<dbReference type="InterPro" id="IPR056798">
    <property type="entry name" value="ADH_Fe_C"/>
</dbReference>
<dbReference type="SUPFAM" id="SSF56796">
    <property type="entry name" value="Dehydroquinate synthase-like"/>
    <property type="match status" value="1"/>
</dbReference>
<dbReference type="RefSeq" id="WP_096920052.1">
    <property type="nucleotide sequence ID" value="NZ_CP029487.1"/>
</dbReference>
<dbReference type="Gene3D" id="1.20.1090.10">
    <property type="entry name" value="Dehydroquinate synthase-like - alpha domain"/>
    <property type="match status" value="1"/>
</dbReference>
<evidence type="ECO:0000259" key="2">
    <source>
        <dbReference type="Pfam" id="PF00465"/>
    </source>
</evidence>
<organism evidence="4 5">
    <name type="scientific">Eubacterium maltosivorans</name>
    <dbReference type="NCBI Taxonomy" id="2041044"/>
    <lineage>
        <taxon>Bacteria</taxon>
        <taxon>Bacillati</taxon>
        <taxon>Bacillota</taxon>
        <taxon>Clostridia</taxon>
        <taxon>Eubacteriales</taxon>
        <taxon>Eubacteriaceae</taxon>
        <taxon>Eubacterium</taxon>
    </lineage>
</organism>
<protein>
    <submittedName>
        <fullName evidence="4">Alcohol dehydrogenase</fullName>
    </submittedName>
</protein>
<dbReference type="InterPro" id="IPR039697">
    <property type="entry name" value="Alcohol_dehydrogenase_Fe"/>
</dbReference>
<dbReference type="EMBL" id="CP029487">
    <property type="protein sequence ID" value="QCT73058.1"/>
    <property type="molecule type" value="Genomic_DNA"/>
</dbReference>
<dbReference type="PANTHER" id="PTHR11496:SF83">
    <property type="entry name" value="HYDROXYACID-OXOACID TRANSHYDROGENASE, MITOCHONDRIAL"/>
    <property type="match status" value="1"/>
</dbReference>
<dbReference type="Proteomes" id="UP000218387">
    <property type="component" value="Chromosome"/>
</dbReference>
<dbReference type="InterPro" id="IPR001670">
    <property type="entry name" value="ADH_Fe/GldA"/>
</dbReference>
<dbReference type="InterPro" id="IPR018211">
    <property type="entry name" value="ADH_Fe_CS"/>
</dbReference>
<evidence type="ECO:0000313" key="5">
    <source>
        <dbReference type="Proteomes" id="UP000218387"/>
    </source>
</evidence>
<sequence>MKELKFNGSKLVTGPGAIDYIKNLDGQRIFVVTGKSAMFKNGTIDHIRAVFAEQGKTCEVYSGIGGNPTTGEVLSGLAAMKAFDPDTVMAVGGGSAIDATKVMTLMCEYPELTLEDIRGGKAPSERRKLQFIAAPSTSGTASEVTRAAVITFTEENIKVGLKTTAFIPDIAILDGNLTLSMPKHVMVETGMDALTHAVESYINKNNDDFCKFMSKGAVEGLCAYLPLSYEKGDVENRQKVHNFQCLAGMAFQNSGLGMDHGIAHAFGGRFGTSHGLLNAVALPYVLKYNARDEAVRADLDELSRVIGADIIDTIEGFNARFGVPKTFREMGISEEDFNSHYESLLDNSMKGSTARNPVPMTREEMDKVLKSIYYGDILF</sequence>
<keyword evidence="1" id="KW-0560">Oxidoreductase</keyword>
<dbReference type="FunFam" id="3.40.50.1970:FF:000003">
    <property type="entry name" value="Alcohol dehydrogenase, iron-containing"/>
    <property type="match status" value="1"/>
</dbReference>
<dbReference type="Pfam" id="PF25137">
    <property type="entry name" value="ADH_Fe_C"/>
    <property type="match status" value="1"/>
</dbReference>
<evidence type="ECO:0000256" key="1">
    <source>
        <dbReference type="ARBA" id="ARBA00023002"/>
    </source>
</evidence>
<dbReference type="CDD" id="cd08179">
    <property type="entry name" value="NADPH_BDH"/>
    <property type="match status" value="1"/>
</dbReference>
<reference evidence="4 5" key="1">
    <citation type="submission" date="2018-05" db="EMBL/GenBank/DDBJ databases">
        <title>Genome comparison of Eubacterium sp.</title>
        <authorList>
            <person name="Feng Y."/>
            <person name="Sanchez-Andrea I."/>
            <person name="Stams A.J.M."/>
            <person name="De Vos W.M."/>
        </authorList>
    </citation>
    <scope>NUCLEOTIDE SEQUENCE [LARGE SCALE GENOMIC DNA]</scope>
    <source>
        <strain evidence="4 5">YI</strain>
    </source>
</reference>
<dbReference type="AlphaFoldDB" id="A0A4P9CBM2"/>
<accession>A0A4P9CBM2</accession>
<dbReference type="PROSITE" id="PS00913">
    <property type="entry name" value="ADH_IRON_1"/>
    <property type="match status" value="1"/>
</dbReference>
<evidence type="ECO:0000313" key="4">
    <source>
        <dbReference type="EMBL" id="QCT73058.1"/>
    </source>
</evidence>